<reference evidence="4 7" key="1">
    <citation type="submission" date="2015-11" db="EMBL/GenBank/DDBJ databases">
        <title>Aspergillus lentulus strain IFM 54703T.</title>
        <authorList>
            <person name="Kusuya Y."/>
            <person name="Sakai K."/>
            <person name="Kamei K."/>
            <person name="Takahashi H."/>
            <person name="Yaguchi T."/>
        </authorList>
    </citation>
    <scope>NUCLEOTIDE SEQUENCE [LARGE SCALE GENOMIC DNA]</scope>
    <source>
        <strain evidence="4 7">IFM 54703</strain>
    </source>
</reference>
<evidence type="ECO:0000256" key="2">
    <source>
        <dbReference type="ARBA" id="ARBA00022679"/>
    </source>
</evidence>
<sequence>MLSSGRLKQVHRRTLDQVLKCQSWLPALSLSPKLEVILTRARQGPLISCLSVYLLVVCLSWLVSFLQFRMMLHANLVATEDLLPNASWAAGLQTAHIEPVQWAPPSTTDETAMLNSSVAGIPRVIHRMWQHRTSETPEDWTNATASCRDQNPVYRQYLWTFDTAHQFIRTHFPWYLPTYTNHLLPVQRVDALRYFLLWHYGGVFLDPQIGCRQSLEPLLLLGTDKGQAQAQALLPQSWPYGVTNELMASTPRHPFMIKLALTSHEHHWSAIPAYFMALVSLGPVLVSRVLAAWLRSVGGAPAALAILPSALYDDKAEQAFFLRFEGQMPHGDEVAVSLHIFGNWLGWCGAAVSLIVMAFVIFGVRSGPKMRRRQDVSDTPEPFV</sequence>
<dbReference type="PANTHER" id="PTHR32385">
    <property type="entry name" value="MANNOSYL PHOSPHORYLINOSITOL CERAMIDE SYNTHASE"/>
    <property type="match status" value="1"/>
</dbReference>
<comment type="caution">
    <text evidence="4">The sequence shown here is derived from an EMBL/GenBank/DDBJ whole genome shotgun (WGS) entry which is preliminary data.</text>
</comment>
<accession>A0AAN4PMH4</accession>
<keyword evidence="3" id="KW-0812">Transmembrane</keyword>
<dbReference type="SUPFAM" id="SSF53448">
    <property type="entry name" value="Nucleotide-diphospho-sugar transferases"/>
    <property type="match status" value="1"/>
</dbReference>
<feature type="transmembrane region" description="Helical" evidence="3">
    <location>
        <begin position="344"/>
        <end position="364"/>
    </location>
</feature>
<dbReference type="GO" id="GO:0000030">
    <property type="term" value="F:mannosyltransferase activity"/>
    <property type="evidence" value="ECO:0007669"/>
    <property type="project" value="TreeGrafter"/>
</dbReference>
<gene>
    <name evidence="4" type="ORF">ALT_5960</name>
    <name evidence="6" type="ORF">CNMCM8927_003021</name>
    <name evidence="5" type="ORF">IFM60648_00652</name>
</gene>
<comment type="similarity">
    <text evidence="1">Belongs to the glycosyltransferase 32 family.</text>
</comment>
<keyword evidence="2" id="KW-0808">Transferase</keyword>
<dbReference type="GO" id="GO:0051999">
    <property type="term" value="P:mannosyl-inositol phosphorylceramide biosynthetic process"/>
    <property type="evidence" value="ECO:0007669"/>
    <property type="project" value="TreeGrafter"/>
</dbReference>
<dbReference type="Pfam" id="PF04488">
    <property type="entry name" value="Gly_transf_sug"/>
    <property type="match status" value="1"/>
</dbReference>
<dbReference type="EMBL" id="BCLY01000012">
    <property type="protein sequence ID" value="GAQ08639.1"/>
    <property type="molecule type" value="Genomic_DNA"/>
</dbReference>
<reference evidence="6" key="4">
    <citation type="submission" date="2020-04" db="EMBL/GenBank/DDBJ databases">
        <authorList>
            <person name="Santos R.A.C."/>
            <person name="Steenwyk J.L."/>
            <person name="Rivero-Menendez O."/>
            <person name="Mead M.E."/>
            <person name="Silva L.P."/>
            <person name="Bastos R.W."/>
            <person name="Alastruey-Izquierdo A."/>
            <person name="Goldman G.H."/>
            <person name="Rokas A."/>
        </authorList>
    </citation>
    <scope>NUCLEOTIDE SEQUENCE</scope>
    <source>
        <strain evidence="6">CNM-CM8927</strain>
    </source>
</reference>
<evidence type="ECO:0000313" key="8">
    <source>
        <dbReference type="Proteomes" id="UP000465220"/>
    </source>
</evidence>
<evidence type="ECO:0000313" key="4">
    <source>
        <dbReference type="EMBL" id="GAQ08639.1"/>
    </source>
</evidence>
<name>A0AAN4PMH4_ASPLE</name>
<reference evidence="5 8" key="3">
    <citation type="submission" date="2020-01" db="EMBL/GenBank/DDBJ databases">
        <title>Draft genome sequence of Aspergillus lentulus IFM 60648.</title>
        <authorList>
            <person name="Takahashi H."/>
            <person name="Yaguchi T."/>
        </authorList>
    </citation>
    <scope>NUCLEOTIDE SEQUENCE [LARGE SCALE GENOMIC DNA]</scope>
    <source>
        <strain evidence="5 8">IFM 60648</strain>
    </source>
</reference>
<reference evidence="6" key="2">
    <citation type="journal article" date="2020" name="bioRxiv">
        <title>Genomic and phenotypic heterogeneity of clinical isolates of the human pathogens Aspergillus fumigatus, Aspergillus lentulus and Aspergillus fumigatiaffinis.</title>
        <authorList>
            <person name="dos Santos R.A.C."/>
            <person name="Steenwyk J.L."/>
            <person name="Rivero-Menendez O."/>
            <person name="Mead M.E."/>
            <person name="Silva L.P."/>
            <person name="Bastos R.W."/>
            <person name="Alastruey-Izquierdo A."/>
            <person name="Goldman G.H."/>
            <person name="Rokas A."/>
        </authorList>
    </citation>
    <scope>NUCLEOTIDE SEQUENCE</scope>
    <source>
        <strain evidence="6">CNM-CM8927</strain>
    </source>
</reference>
<dbReference type="InterPro" id="IPR029044">
    <property type="entry name" value="Nucleotide-diphossugar_trans"/>
</dbReference>
<dbReference type="Proteomes" id="UP000465220">
    <property type="component" value="Unassembled WGS sequence"/>
</dbReference>
<keyword evidence="8" id="KW-1185">Reference proteome</keyword>
<feature type="transmembrane region" description="Helical" evidence="3">
    <location>
        <begin position="45"/>
        <end position="66"/>
    </location>
</feature>
<dbReference type="PANTHER" id="PTHR32385:SF15">
    <property type="entry name" value="INOSITOL PHOSPHOCERAMIDE MANNOSYLTRANSFERASE 1"/>
    <property type="match status" value="1"/>
</dbReference>
<proteinExistence type="inferred from homology"/>
<organism evidence="4 7">
    <name type="scientific">Aspergillus lentulus</name>
    <dbReference type="NCBI Taxonomy" id="293939"/>
    <lineage>
        <taxon>Eukaryota</taxon>
        <taxon>Fungi</taxon>
        <taxon>Dikarya</taxon>
        <taxon>Ascomycota</taxon>
        <taxon>Pezizomycotina</taxon>
        <taxon>Eurotiomycetes</taxon>
        <taxon>Eurotiomycetidae</taxon>
        <taxon>Eurotiales</taxon>
        <taxon>Aspergillaceae</taxon>
        <taxon>Aspergillus</taxon>
        <taxon>Aspergillus subgen. Fumigati</taxon>
    </lineage>
</organism>
<evidence type="ECO:0000313" key="6">
    <source>
        <dbReference type="EMBL" id="KAF4200481.1"/>
    </source>
</evidence>
<evidence type="ECO:0000256" key="1">
    <source>
        <dbReference type="ARBA" id="ARBA00009003"/>
    </source>
</evidence>
<dbReference type="AlphaFoldDB" id="A0AAN4PMH4"/>
<dbReference type="InterPro" id="IPR007577">
    <property type="entry name" value="GlycoTrfase_DXD_sugar-bd_CS"/>
</dbReference>
<keyword evidence="3" id="KW-1133">Transmembrane helix</keyword>
<evidence type="ECO:0000313" key="5">
    <source>
        <dbReference type="EMBL" id="GFF62517.1"/>
    </source>
</evidence>
<evidence type="ECO:0000313" key="7">
    <source>
        <dbReference type="Proteomes" id="UP000051487"/>
    </source>
</evidence>
<evidence type="ECO:0000256" key="3">
    <source>
        <dbReference type="SAM" id="Phobius"/>
    </source>
</evidence>
<keyword evidence="3" id="KW-0472">Membrane</keyword>
<dbReference type="InterPro" id="IPR051706">
    <property type="entry name" value="Glycosyltransferase_domain"/>
</dbReference>
<dbReference type="EMBL" id="BLKI01000002">
    <property type="protein sequence ID" value="GFF62517.1"/>
    <property type="molecule type" value="Genomic_DNA"/>
</dbReference>
<dbReference type="Proteomes" id="UP000051487">
    <property type="component" value="Unassembled WGS sequence"/>
</dbReference>
<protein>
    <submittedName>
        <fullName evidence="4">Mannosyl phosphorylinositol ceramide synthase SUR1</fullName>
    </submittedName>
</protein>
<dbReference type="Proteomes" id="UP000649114">
    <property type="component" value="Unassembled WGS sequence"/>
</dbReference>
<dbReference type="Gene3D" id="3.90.550.20">
    <property type="match status" value="1"/>
</dbReference>
<dbReference type="GO" id="GO:0016020">
    <property type="term" value="C:membrane"/>
    <property type="evidence" value="ECO:0007669"/>
    <property type="project" value="GOC"/>
</dbReference>
<dbReference type="EMBL" id="JAAAPU010000196">
    <property type="protein sequence ID" value="KAF4200481.1"/>
    <property type="molecule type" value="Genomic_DNA"/>
</dbReference>